<evidence type="ECO:0000256" key="1">
    <source>
        <dbReference type="ARBA" id="ARBA00001182"/>
    </source>
</evidence>
<dbReference type="GO" id="GO:0030672">
    <property type="term" value="C:synaptic vesicle membrane"/>
    <property type="evidence" value="ECO:0007669"/>
    <property type="project" value="UniProtKB-SubCell"/>
</dbReference>
<dbReference type="CDD" id="cd02983">
    <property type="entry name" value="P5_C"/>
    <property type="match status" value="1"/>
</dbReference>
<dbReference type="SMART" id="SM01201">
    <property type="entry name" value="FerB"/>
    <property type="match status" value="1"/>
</dbReference>
<dbReference type="FunFam" id="2.60.40.150:FF:000054">
    <property type="entry name" value="otoferlin isoform X2"/>
    <property type="match status" value="1"/>
</dbReference>
<feature type="domain" description="C2" evidence="37">
    <location>
        <begin position="1501"/>
        <end position="1619"/>
    </location>
</feature>
<dbReference type="GO" id="GO:0005509">
    <property type="term" value="F:calcium ion binding"/>
    <property type="evidence" value="ECO:0007669"/>
    <property type="project" value="TreeGrafter"/>
</dbReference>
<dbReference type="InterPro" id="IPR037723">
    <property type="entry name" value="C2D_Ferlin"/>
</dbReference>
<dbReference type="CDD" id="cd04018">
    <property type="entry name" value="C2C_Ferlin"/>
    <property type="match status" value="1"/>
</dbReference>
<comment type="similarity">
    <text evidence="5 34">Belongs to the protein disulfide isomerase family.</text>
</comment>
<evidence type="ECO:0000256" key="22">
    <source>
        <dbReference type="ARBA" id="ARBA00023235"/>
    </source>
</evidence>
<dbReference type="CDD" id="cd04017">
    <property type="entry name" value="C2D_Ferlin"/>
    <property type="match status" value="1"/>
</dbReference>
<evidence type="ECO:0000256" key="25">
    <source>
        <dbReference type="ARBA" id="ARBA00023329"/>
    </source>
</evidence>
<comment type="catalytic activity">
    <reaction evidence="1">
        <text>Catalyzes the rearrangement of -S-S- bonds in proteins.</text>
        <dbReference type="EC" id="5.3.4.1"/>
    </reaction>
</comment>
<dbReference type="InterPro" id="IPR037724">
    <property type="entry name" value="C2E_Ferlin"/>
</dbReference>
<dbReference type="InterPro" id="IPR036249">
    <property type="entry name" value="Thioredoxin-like_sf"/>
</dbReference>
<dbReference type="InterPro" id="IPR037726">
    <property type="entry name" value="C2A_Ferlin"/>
</dbReference>
<evidence type="ECO:0000256" key="28">
    <source>
        <dbReference type="ARBA" id="ARBA00045396"/>
    </source>
</evidence>
<evidence type="ECO:0000256" key="21">
    <source>
        <dbReference type="ARBA" id="ARBA00023157"/>
    </source>
</evidence>
<feature type="domain" description="C2" evidence="37">
    <location>
        <begin position="369"/>
        <end position="504"/>
    </location>
</feature>
<evidence type="ECO:0000313" key="40">
    <source>
        <dbReference type="Proteomes" id="UP001239994"/>
    </source>
</evidence>
<keyword evidence="11 36" id="KW-0732">Signal</keyword>
<dbReference type="InterPro" id="IPR013766">
    <property type="entry name" value="Thioredoxin_domain"/>
</dbReference>
<feature type="domain" description="C2" evidence="37">
    <location>
        <begin position="209"/>
        <end position="330"/>
    </location>
</feature>
<dbReference type="PROSITE" id="PS51352">
    <property type="entry name" value="THIOREDOXIN_2"/>
    <property type="match status" value="2"/>
</dbReference>
<keyword evidence="12" id="KW-0677">Repeat</keyword>
<comment type="subcellular location">
    <subcellularLocation>
        <location evidence="27">Basolateral cell membrane</location>
        <topology evidence="27">Single-pass type II membrane protein</topology>
    </subcellularLocation>
    <subcellularLocation>
        <location evidence="30">Cytoplasmic vesicle</location>
        <location evidence="30">Secretory vesicle</location>
        <location evidence="30">Synaptic vesicle membrane</location>
        <topology evidence="30">Single-pass type II membrane protein</topology>
    </subcellularLocation>
    <subcellularLocation>
        <location evidence="2">Endoplasmic reticulum lumen</location>
    </subcellularLocation>
    <subcellularLocation>
        <location evidence="4">Endoplasmic reticulum membrane</location>
        <topology evidence="4">Single-pass type II membrane protein</topology>
    </subcellularLocation>
    <subcellularLocation>
        <location evidence="3">Golgi apparatus membrane</location>
        <topology evidence="3">Single-pass type II membrane protein</topology>
    </subcellularLocation>
    <subcellularLocation>
        <location evidence="31">Presynaptic cell membrane</location>
        <topology evidence="31">Single-pass type II membrane protein</topology>
    </subcellularLocation>
</comment>
<dbReference type="CDD" id="cd08373">
    <property type="entry name" value="C2A_Ferlin"/>
    <property type="match status" value="1"/>
</dbReference>
<dbReference type="Pfam" id="PF24541">
    <property type="entry name" value="Thioredox_PDIA6_C"/>
    <property type="match status" value="1"/>
</dbReference>
<evidence type="ECO:0000256" key="4">
    <source>
        <dbReference type="ARBA" id="ARBA00004648"/>
    </source>
</evidence>
<keyword evidence="13" id="KW-0256">Endoplasmic reticulum</keyword>
<dbReference type="GO" id="GO:0007009">
    <property type="term" value="P:plasma membrane organization"/>
    <property type="evidence" value="ECO:0007669"/>
    <property type="project" value="TreeGrafter"/>
</dbReference>
<evidence type="ECO:0000256" key="35">
    <source>
        <dbReference type="SAM" id="MobiDB-lite"/>
    </source>
</evidence>
<comment type="subunit">
    <text evidence="29">Part of a large chaperone multiprotein complex comprising DNAJB11, HSP90B1, HSPA5, HYOU, PDIA2, PDIA4, PDIA6, PPIB, SDF2L1, UGGT1 and very small amounts of ERP29, but not, or at very low levels, CALR nor CANX. Interacts with MICA on the surface of tumor cells, leading to MICA disulfide bond reduction which is required for its release from tumor cells. Interacts with ITGB3 following platelet stimulation. Interacts with ERN1; the interaction is direct. Interacts with EIF2AK3.</text>
</comment>
<keyword evidence="24" id="KW-0676">Redox-active center</keyword>
<keyword evidence="19" id="KW-0175">Coiled coil</keyword>
<keyword evidence="20" id="KW-0472">Membrane</keyword>
<evidence type="ECO:0000256" key="7">
    <source>
        <dbReference type="ARBA" id="ARBA00012723"/>
    </source>
</evidence>
<evidence type="ECO:0000256" key="18">
    <source>
        <dbReference type="ARBA" id="ARBA00023034"/>
    </source>
</evidence>
<keyword evidence="10" id="KW-0479">Metal-binding</keyword>
<keyword evidence="17" id="KW-0770">Synapse</keyword>
<evidence type="ECO:0000313" key="39">
    <source>
        <dbReference type="EMBL" id="KAK1796004.1"/>
    </source>
</evidence>
<feature type="region of interest" description="Disordered" evidence="35">
    <location>
        <begin position="1319"/>
        <end position="1342"/>
    </location>
</feature>
<keyword evidence="25" id="KW-0968">Cytoplasmic vesicle</keyword>
<dbReference type="Pfam" id="PF22901">
    <property type="entry name" value="dsrm_Ferlin"/>
    <property type="match status" value="1"/>
</dbReference>
<dbReference type="NCBIfam" id="TIGR01126">
    <property type="entry name" value="pdi_dom"/>
    <property type="match status" value="2"/>
</dbReference>
<dbReference type="Gene3D" id="3.40.30.10">
    <property type="entry name" value="Glutaredoxin"/>
    <property type="match status" value="2"/>
</dbReference>
<feature type="domain" description="C2" evidence="37">
    <location>
        <begin position="931"/>
        <end position="1080"/>
    </location>
</feature>
<evidence type="ECO:0000256" key="33">
    <source>
        <dbReference type="ARBA" id="ARBA00079078"/>
    </source>
</evidence>
<evidence type="ECO:0000256" key="16">
    <source>
        <dbReference type="ARBA" id="ARBA00022989"/>
    </source>
</evidence>
<dbReference type="InterPro" id="IPR055072">
    <property type="entry name" value="Ferlin_DSRM"/>
</dbReference>
<dbReference type="Pfam" id="PF08151">
    <property type="entry name" value="FerI"/>
    <property type="match status" value="1"/>
</dbReference>
<comment type="similarity">
    <text evidence="6">Belongs to the ferlin family.</text>
</comment>
<dbReference type="FunFam" id="3.40.30.10:FF:000032">
    <property type="entry name" value="Protein disulfide-isomerase A6 homolog"/>
    <property type="match status" value="1"/>
</dbReference>
<keyword evidence="21" id="KW-1015">Disulfide bond</keyword>
<feature type="domain" description="C2" evidence="37">
    <location>
        <begin position="1127"/>
        <end position="1252"/>
    </location>
</feature>
<dbReference type="GO" id="GO:0035612">
    <property type="term" value="F:AP-2 adaptor complex binding"/>
    <property type="evidence" value="ECO:0007669"/>
    <property type="project" value="TreeGrafter"/>
</dbReference>
<keyword evidence="9" id="KW-0812">Transmembrane</keyword>
<feature type="region of interest" description="Disordered" evidence="35">
    <location>
        <begin position="622"/>
        <end position="666"/>
    </location>
</feature>
<evidence type="ECO:0000256" key="13">
    <source>
        <dbReference type="ARBA" id="ARBA00022824"/>
    </source>
</evidence>
<evidence type="ECO:0000256" key="27">
    <source>
        <dbReference type="ARBA" id="ARBA00037810"/>
    </source>
</evidence>
<dbReference type="SUPFAM" id="SSF52833">
    <property type="entry name" value="Thioredoxin-like"/>
    <property type="match status" value="3"/>
</dbReference>
<dbReference type="EMBL" id="JAROKS010000015">
    <property type="protein sequence ID" value="KAK1796004.1"/>
    <property type="molecule type" value="Genomic_DNA"/>
</dbReference>
<feature type="region of interest" description="Disordered" evidence="35">
    <location>
        <begin position="1374"/>
        <end position="1428"/>
    </location>
</feature>
<dbReference type="GO" id="GO:0005788">
    <property type="term" value="C:endoplasmic reticulum lumen"/>
    <property type="evidence" value="ECO:0007669"/>
    <property type="project" value="UniProtKB-SubCell"/>
</dbReference>
<evidence type="ECO:0000256" key="32">
    <source>
        <dbReference type="ARBA" id="ARBA00067393"/>
    </source>
</evidence>
<keyword evidence="23" id="KW-0966">Cell projection</keyword>
<dbReference type="InterPro" id="IPR037721">
    <property type="entry name" value="Ferlin"/>
</dbReference>
<dbReference type="SMART" id="SM00239">
    <property type="entry name" value="C2"/>
    <property type="match status" value="5"/>
</dbReference>
<dbReference type="InterPro" id="IPR017937">
    <property type="entry name" value="Thioredoxin_CS"/>
</dbReference>
<keyword evidence="16" id="KW-1133">Transmembrane helix</keyword>
<dbReference type="GO" id="GO:0016323">
    <property type="term" value="C:basolateral plasma membrane"/>
    <property type="evidence" value="ECO:0007669"/>
    <property type="project" value="UniProtKB-SubCell"/>
</dbReference>
<keyword evidence="40" id="KW-1185">Reference proteome</keyword>
<dbReference type="Pfam" id="PF08150">
    <property type="entry name" value="FerB"/>
    <property type="match status" value="1"/>
</dbReference>
<evidence type="ECO:0000256" key="9">
    <source>
        <dbReference type="ARBA" id="ARBA00022692"/>
    </source>
</evidence>
<evidence type="ECO:0000256" key="20">
    <source>
        <dbReference type="ARBA" id="ARBA00023136"/>
    </source>
</evidence>
<comment type="caution">
    <text evidence="39">The sequence shown here is derived from an EMBL/GenBank/DDBJ whole genome shotgun (WGS) entry which is preliminary data.</text>
</comment>
<dbReference type="Gene3D" id="2.60.40.150">
    <property type="entry name" value="C2 domain"/>
    <property type="match status" value="6"/>
</dbReference>
<dbReference type="InterPro" id="IPR012968">
    <property type="entry name" value="FerIin_dom"/>
</dbReference>
<feature type="domain" description="Thioredoxin" evidence="38">
    <location>
        <begin position="2012"/>
        <end position="2141"/>
    </location>
</feature>
<dbReference type="SUPFAM" id="SSF49562">
    <property type="entry name" value="C2 domain (Calcium/lipid-binding domain, CaLB)"/>
    <property type="match status" value="7"/>
</dbReference>
<evidence type="ECO:0000256" key="6">
    <source>
        <dbReference type="ARBA" id="ARBA00007561"/>
    </source>
</evidence>
<dbReference type="Pfam" id="PF00168">
    <property type="entry name" value="C2"/>
    <property type="match status" value="6"/>
</dbReference>
<evidence type="ECO:0000256" key="31">
    <source>
        <dbReference type="ARBA" id="ARBA00060434"/>
    </source>
</evidence>
<evidence type="ECO:0000259" key="37">
    <source>
        <dbReference type="PROSITE" id="PS50004"/>
    </source>
</evidence>
<dbReference type="InterPro" id="IPR037722">
    <property type="entry name" value="C2C_Ferlin"/>
</dbReference>
<evidence type="ECO:0000256" key="5">
    <source>
        <dbReference type="ARBA" id="ARBA00006347"/>
    </source>
</evidence>
<feature type="chain" id="PRO_5041939691" description="Otoferlin" evidence="36">
    <location>
        <begin position="16"/>
        <end position="2450"/>
    </location>
</feature>
<accession>A0AAD8ZB22</accession>
<organism evidence="39 40">
    <name type="scientific">Electrophorus voltai</name>
    <dbReference type="NCBI Taxonomy" id="2609070"/>
    <lineage>
        <taxon>Eukaryota</taxon>
        <taxon>Metazoa</taxon>
        <taxon>Chordata</taxon>
        <taxon>Craniata</taxon>
        <taxon>Vertebrata</taxon>
        <taxon>Euteleostomi</taxon>
        <taxon>Actinopterygii</taxon>
        <taxon>Neopterygii</taxon>
        <taxon>Teleostei</taxon>
        <taxon>Ostariophysi</taxon>
        <taxon>Gymnotiformes</taxon>
        <taxon>Gymnotoidei</taxon>
        <taxon>Gymnotidae</taxon>
        <taxon>Electrophorus</taxon>
    </lineage>
</organism>
<evidence type="ECO:0000256" key="34">
    <source>
        <dbReference type="RuleBase" id="RU004208"/>
    </source>
</evidence>
<dbReference type="EC" id="5.3.4.1" evidence="7"/>
<dbReference type="InterPro" id="IPR037720">
    <property type="entry name" value="C2B_Ferlin"/>
</dbReference>
<dbReference type="CDD" id="cd04037">
    <property type="entry name" value="C2E_Ferlin"/>
    <property type="match status" value="1"/>
</dbReference>
<evidence type="ECO:0000256" key="17">
    <source>
        <dbReference type="ARBA" id="ARBA00023018"/>
    </source>
</evidence>
<gene>
    <name evidence="39" type="ORF">P4O66_009104</name>
</gene>
<keyword evidence="22" id="KW-0413">Isomerase</keyword>
<dbReference type="InterPro" id="IPR057305">
    <property type="entry name" value="Thioredox_PDIA6_C"/>
</dbReference>
<dbReference type="GO" id="GO:0016082">
    <property type="term" value="P:synaptic vesicle priming"/>
    <property type="evidence" value="ECO:0007669"/>
    <property type="project" value="TreeGrafter"/>
</dbReference>
<feature type="compositionally biased region" description="Basic and acidic residues" evidence="35">
    <location>
        <begin position="1386"/>
        <end position="1428"/>
    </location>
</feature>
<keyword evidence="15" id="KW-0735">Signal-anchor</keyword>
<evidence type="ECO:0000256" key="29">
    <source>
        <dbReference type="ARBA" id="ARBA00047074"/>
    </source>
</evidence>
<dbReference type="PANTHER" id="PTHR12546:SF32">
    <property type="entry name" value="OTOFERLIN"/>
    <property type="match status" value="1"/>
</dbReference>
<feature type="signal peptide" evidence="36">
    <location>
        <begin position="1"/>
        <end position="15"/>
    </location>
</feature>
<dbReference type="InterPro" id="IPR012561">
    <property type="entry name" value="Ferlin_B-domain"/>
</dbReference>
<dbReference type="SMART" id="SM01202">
    <property type="entry name" value="FerI"/>
    <property type="match status" value="1"/>
</dbReference>
<comment type="function">
    <text evidence="28">May function as a chaperone that inhibits aggregation of misfolded proteins. Negatively regulates the unfolded protein response (UPR) through binding to UPR sensors such as ERN1, which in turn inactivates ERN1 signaling. May also regulate the UPR via the EIF2AK3 UPR sensor. Plays a role in platelet aggregation and activation by agonists such as convulxin, collagen and thrombin.</text>
</comment>
<evidence type="ECO:0000259" key="38">
    <source>
        <dbReference type="PROSITE" id="PS51352"/>
    </source>
</evidence>
<dbReference type="GO" id="GO:0003756">
    <property type="term" value="F:protein disulfide isomerase activity"/>
    <property type="evidence" value="ECO:0007669"/>
    <property type="project" value="UniProtKB-EC"/>
</dbReference>
<dbReference type="GO" id="GO:0000139">
    <property type="term" value="C:Golgi membrane"/>
    <property type="evidence" value="ECO:0007669"/>
    <property type="project" value="UniProtKB-SubCell"/>
</dbReference>
<dbReference type="InterPro" id="IPR000008">
    <property type="entry name" value="C2_dom"/>
</dbReference>
<dbReference type="GO" id="GO:0005789">
    <property type="term" value="C:endoplasmic reticulum membrane"/>
    <property type="evidence" value="ECO:0007669"/>
    <property type="project" value="UniProtKB-SubCell"/>
</dbReference>
<evidence type="ECO:0000256" key="8">
    <source>
        <dbReference type="ARBA" id="ARBA00022475"/>
    </source>
</evidence>
<evidence type="ECO:0000256" key="11">
    <source>
        <dbReference type="ARBA" id="ARBA00022729"/>
    </source>
</evidence>
<sequence>MIFVLFTLNSFQVFRWPIASKVDGNEMLEIQVFNYSKVFTNRLIGTFCMVLQKVVEEGHLEVSDTLTDDNNTAIQTSVSIEIRYQLMDGSVQVWSDGEFLDVPTDRDGMFQFETESLLSAHSQSSGTSPGRSSHAIPAFRKAGKGVFSAMKLGKVRSSKDDHKKGGKDDPAILEAEDLDRKAMRLAGGLDPDTVSLASVTAVTTNVSNKRSKPDIKMEPSSGRPMDYQISVTVIEARQLVGLNMDPMVCVEIGEEKKYTSMKESTNCPYYNEYFVFDFHVPPDVMFDKILKLSVIHSKNLLRSGTLVGTFKLDIGTVYSQPEHQFYHKWAMLSDHDDITAGCKGYIKCDIAIMGKGDNIKTPHKANETDDDDIEGNLLLPEGVPSERQWARFYVKIYRAEGLPKMNTSIMANVKKAFIGENKDLVDPYVLVQFAGQKGKTSVQKSSYEPIWNEQIIFTEMFPPLCKRMKVQIRDSDKVNDVAIGTHFIDLRKISNDGDKGFLPTLGPAWVNMYGSTRNYTLMDEHQDLNEGLGEGVSFRARLLLSVAVEILDTTSVEIMSSTEVQLEPVSMISESATGKVEEFFLFGAFLEATMIDRKIGDKPINFEVTIGNYGNEIDGVSKSVSRRKKNREGGGEADEEESELIQNSTDEEAEDDGDLVSVSSSPPMKPVITDRNYFHLPYFEKKPCIYIKSWWQDQRRRLYNSNIMDKIADKLEEGLNDVQEIIKTEKPYPERRLRGVLEELSTGCSRFVTLANKDQSQAGRTKLDRERLKSCMREMESMSQQAKTLRSQVKRNTVRDKLKAALNFLHRLRFLADEPQHSIPDVFIWMMSNNKRIAYARIPSKDILYSIVDEEMGKDCGKVKACFLRASFPCLPAVHLPGKKGFGQAGWTVQAKLEMYLWLGLNKQRKDFLSGLPNGFEEKKAMKSSGLQSVPPISLIYNMKQVFQLRAHMYQARSLFAADTSGLSDPFARVFFSTHSQVTEVLNETLCPTWDQLLIFDNVELYGEVSELRDDPPIIVIEIYDQDTVTGGFFLFNSAAPTPLLGDTFAQYRGKADFIGRTFAKPLTKMADEHYGPPRFPAQLEYYQIYRGNCTAGELLAAFELLQIGPAGKTELPPTDGPADCDRGPIMPVPLGIRPVLSRYRIEVLFWGLRELKRINLAQVDRPRVDIECAGKGVQSALIQNYKKNPNFNTLVKWFEVDLPENELLHPPLNIRVVDCRAFGRYTLVGSHAVTSLRKFIYIPPKQAKDWANTARLAYGYMALTNETSHSHLYSCPISHPSGDIVVNMDPDTNIKKMETVVKLDATSDAVVKIDVNEDEKNKEKKKKKKKKGEETEDEEPDESMLDWWSKYFASIETMMENLRAQEGLFAETEEREDLENAAEGAEIRPDEAHMKGTKTKEKSKARSFKDKKKSQGSEGPEKKMPKSKVDELLVYHKELESEFDHFEDWLHTFNLYRGKAGDDDDTTVVDDDRIVGRFKGSLCMYKIPLSEEFTRETGFDPNMGMFQSIPHNDPINVLVRIYVVRATDLHPADINGKADPYIVIKLGKSEIKDKENYISKQLNPVFGKSFDMEATFPMDSMLTVSVYDWDLVGTDDLIGETKVDLENRYYSKHRATCGIAFSYSLHGYNMWRDPQKPTHILAKLCKEGKVDGPHYGPGGKVKVSNRVFLGPTEIEDENGLKKQTEEHLALTVLKHWEEIPRVGCKLVPEHVETRPLLNPDKPGIEQGRIEMWVDMFPLDVPAPGPAIDISPRKPKRYELRVIIWNTDEVILEDDDYFTGEKSSDIFVRGFELRVIVWNTDDVVLQDNAFMTGEKMSDIYVRGWLKGQQEDKQDTDVHYHSLTGEGNFNWRFVFPFDYLMAEEKIVISKRESLFSWDETEYKIPARLTLQVWDADHFSADDFLGAIELDLNRFLRGAKTAKQCSIDMVLNEQDLPTISIFKQKRVKGWWPFVARDENDELQLTGKVEAELHLMTAEEAEKNPVGLGRNEPDPLEKPNQKNLRGRVLERTMRALLSVLACSLTVLAVHGLYSTSDVIELSPSNFNKEVLQSDNLWLVEFYAPWCGHCQNLAPEWKKAATALKGVVKVGAVDADQHKSLGGQYGVRGFPTIKVFGANKHKPEEYQGGRTSQAIVDGALNALRSLVKERLSGKTGGSDYNRQSSGGSSGGSKKDVVELTDDNFDRLVLDSDDIWMVEFFAPWCGHCKNLEPEWAAAASQVKEQTNGRVKLGAVDATEHQVLASRYGIRGFPTIKIFRKGEEPEDYQGGRTRSDLVTRALDLYSDNAPPPQLLEILNEDILKKTCDDHQLCVIAVLPHILDTGAAGRNSYLETMMLMAEKYKKKMWGWLWTEAGAQMELEASLGIGGFGYPAMAAINARKMKFALLKGSFSETGIHEFLRDLSVGRGSTATVGGGALPKIHTVDPWDGKDGVLPELDDIDLSDVELDDFEKDEL</sequence>
<dbReference type="InterPro" id="IPR035892">
    <property type="entry name" value="C2_domain_sf"/>
</dbReference>
<dbReference type="FunFam" id="2.60.40.150:FF:000034">
    <property type="entry name" value="otoferlin isoform X2"/>
    <property type="match status" value="1"/>
</dbReference>
<dbReference type="Proteomes" id="UP001239994">
    <property type="component" value="Unassembled WGS sequence"/>
</dbReference>
<feature type="domain" description="Thioredoxin" evidence="38">
    <location>
        <begin position="2147"/>
        <end position="2281"/>
    </location>
</feature>
<evidence type="ECO:0000256" key="14">
    <source>
        <dbReference type="ARBA" id="ARBA00022837"/>
    </source>
</evidence>
<evidence type="ECO:0000256" key="24">
    <source>
        <dbReference type="ARBA" id="ARBA00023284"/>
    </source>
</evidence>
<dbReference type="PROSITE" id="PS00194">
    <property type="entry name" value="THIOREDOXIN_1"/>
    <property type="match status" value="2"/>
</dbReference>
<dbReference type="CDD" id="cd08374">
    <property type="entry name" value="C2F_Ferlin"/>
    <property type="match status" value="1"/>
</dbReference>
<dbReference type="InterPro" id="IPR037725">
    <property type="entry name" value="C2F_Ferlin"/>
</dbReference>
<protein>
    <recommendedName>
        <fullName evidence="32">Otoferlin</fullName>
        <ecNumber evidence="7">5.3.4.1</ecNumber>
    </recommendedName>
    <alternativeName>
        <fullName evidence="33">Fer-1-like protein 2</fullName>
    </alternativeName>
    <alternativeName>
        <fullName evidence="26">Protein disulfide-isomerase A6</fullName>
    </alternativeName>
</protein>
<dbReference type="FunFam" id="2.60.40.150:FF:000081">
    <property type="entry name" value="otoferlin isoform X1"/>
    <property type="match status" value="1"/>
</dbReference>
<dbReference type="PRINTS" id="PR00421">
    <property type="entry name" value="THIOREDOXIN"/>
</dbReference>
<evidence type="ECO:0000256" key="19">
    <source>
        <dbReference type="ARBA" id="ARBA00023054"/>
    </source>
</evidence>
<dbReference type="GO" id="GO:0048787">
    <property type="term" value="C:presynaptic active zone membrane"/>
    <property type="evidence" value="ECO:0007669"/>
    <property type="project" value="TreeGrafter"/>
</dbReference>
<keyword evidence="14" id="KW-0106">Calcium</keyword>
<feature type="compositionally biased region" description="Acidic residues" evidence="35">
    <location>
        <begin position="635"/>
        <end position="658"/>
    </location>
</feature>
<dbReference type="InterPro" id="IPR032362">
    <property type="entry name" value="Ferlin_C"/>
</dbReference>
<dbReference type="Pfam" id="PF00085">
    <property type="entry name" value="Thioredoxin"/>
    <property type="match status" value="2"/>
</dbReference>
<evidence type="ECO:0000256" key="36">
    <source>
        <dbReference type="SAM" id="SignalP"/>
    </source>
</evidence>
<evidence type="ECO:0000256" key="12">
    <source>
        <dbReference type="ARBA" id="ARBA00022737"/>
    </source>
</evidence>
<dbReference type="InterPro" id="IPR005788">
    <property type="entry name" value="PDI_thioredoxin-like_dom"/>
</dbReference>
<proteinExistence type="inferred from homology"/>
<evidence type="ECO:0000256" key="23">
    <source>
        <dbReference type="ARBA" id="ARBA00023273"/>
    </source>
</evidence>
<name>A0AAD8ZB22_9TELE</name>
<reference evidence="39" key="1">
    <citation type="submission" date="2023-03" db="EMBL/GenBank/DDBJ databases">
        <title>Electrophorus voltai genome.</title>
        <authorList>
            <person name="Bian C."/>
        </authorList>
    </citation>
    <scope>NUCLEOTIDE SEQUENCE</scope>
    <source>
        <strain evidence="39">CB-2022</strain>
        <tissue evidence="39">Muscle</tissue>
    </source>
</reference>
<evidence type="ECO:0000256" key="10">
    <source>
        <dbReference type="ARBA" id="ARBA00022723"/>
    </source>
</evidence>
<keyword evidence="18" id="KW-0333">Golgi apparatus</keyword>
<dbReference type="Pfam" id="PF16165">
    <property type="entry name" value="Ferlin_C"/>
    <property type="match status" value="1"/>
</dbReference>
<evidence type="ECO:0000256" key="2">
    <source>
        <dbReference type="ARBA" id="ARBA00004319"/>
    </source>
</evidence>
<dbReference type="PROSITE" id="PS50004">
    <property type="entry name" value="C2"/>
    <property type="match status" value="6"/>
</dbReference>
<dbReference type="CDD" id="cd03001">
    <property type="entry name" value="PDI_a_P5"/>
    <property type="match status" value="2"/>
</dbReference>
<evidence type="ECO:0000256" key="3">
    <source>
        <dbReference type="ARBA" id="ARBA00004323"/>
    </source>
</evidence>
<dbReference type="FunFam" id="3.40.30.10:FF:000050">
    <property type="entry name" value="protein disulfide-isomerase A6 isoform X1"/>
    <property type="match status" value="1"/>
</dbReference>
<evidence type="ECO:0000256" key="15">
    <source>
        <dbReference type="ARBA" id="ARBA00022968"/>
    </source>
</evidence>
<feature type="region of interest" description="Disordered" evidence="35">
    <location>
        <begin position="2148"/>
        <end position="2171"/>
    </location>
</feature>
<dbReference type="PANTHER" id="PTHR12546">
    <property type="entry name" value="FER-1-LIKE"/>
    <property type="match status" value="1"/>
</dbReference>
<keyword evidence="8" id="KW-1003">Cell membrane</keyword>
<feature type="domain" description="C2" evidence="37">
    <location>
        <begin position="1772"/>
        <end position="1924"/>
    </location>
</feature>
<evidence type="ECO:0000256" key="26">
    <source>
        <dbReference type="ARBA" id="ARBA00024139"/>
    </source>
</evidence>
<evidence type="ECO:0000256" key="30">
    <source>
        <dbReference type="ARBA" id="ARBA00060375"/>
    </source>
</evidence>
<dbReference type="FunFam" id="2.60.40.150:FF:000009">
    <property type="entry name" value="dysferlin isoform X2"/>
    <property type="match status" value="1"/>
</dbReference>
<dbReference type="CDD" id="cd04011">
    <property type="entry name" value="C2B_Ferlin"/>
    <property type="match status" value="1"/>
</dbReference>